<sequence length="111" mass="12441">MTKRLIIIINGKYFGMEHDGSDEGELANRATKKVRIHDIEENRGAVMEATTNSGKTFSWKDRLIGTGLYPNVETTHARGLEEKDDFELSEGDVERSAINGVPSIKFSERVN</sequence>
<reference evidence="1 2" key="1">
    <citation type="journal article" date="2021" name="Plant Biotechnol. J.">
        <title>Multi-omics assisted identification of the key and species-specific regulatory components of drought-tolerant mechanisms in Gossypium stocksii.</title>
        <authorList>
            <person name="Yu D."/>
            <person name="Ke L."/>
            <person name="Zhang D."/>
            <person name="Wu Y."/>
            <person name="Sun Y."/>
            <person name="Mei J."/>
            <person name="Sun J."/>
            <person name="Sun Y."/>
        </authorList>
    </citation>
    <scope>NUCLEOTIDE SEQUENCE [LARGE SCALE GENOMIC DNA]</scope>
    <source>
        <strain evidence="2">cv. E1</strain>
        <tissue evidence="1">Leaf</tissue>
    </source>
</reference>
<comment type="caution">
    <text evidence="1">The sequence shown here is derived from an EMBL/GenBank/DDBJ whole genome shotgun (WGS) entry which is preliminary data.</text>
</comment>
<organism evidence="1 2">
    <name type="scientific">Gossypium stocksii</name>
    <dbReference type="NCBI Taxonomy" id="47602"/>
    <lineage>
        <taxon>Eukaryota</taxon>
        <taxon>Viridiplantae</taxon>
        <taxon>Streptophyta</taxon>
        <taxon>Embryophyta</taxon>
        <taxon>Tracheophyta</taxon>
        <taxon>Spermatophyta</taxon>
        <taxon>Magnoliopsida</taxon>
        <taxon>eudicotyledons</taxon>
        <taxon>Gunneridae</taxon>
        <taxon>Pentapetalae</taxon>
        <taxon>rosids</taxon>
        <taxon>malvids</taxon>
        <taxon>Malvales</taxon>
        <taxon>Malvaceae</taxon>
        <taxon>Malvoideae</taxon>
        <taxon>Gossypium</taxon>
    </lineage>
</organism>
<protein>
    <submittedName>
        <fullName evidence="1">Uncharacterized protein</fullName>
    </submittedName>
</protein>
<evidence type="ECO:0000313" key="1">
    <source>
        <dbReference type="EMBL" id="KAH1032874.1"/>
    </source>
</evidence>
<dbReference type="OrthoDB" id="10354358at2759"/>
<gene>
    <name evidence="1" type="ORF">J1N35_045048</name>
</gene>
<dbReference type="AlphaFoldDB" id="A0A9D3UAE2"/>
<name>A0A9D3UAE2_9ROSI</name>
<evidence type="ECO:0000313" key="2">
    <source>
        <dbReference type="Proteomes" id="UP000828251"/>
    </source>
</evidence>
<dbReference type="Proteomes" id="UP000828251">
    <property type="component" value="Unassembled WGS sequence"/>
</dbReference>
<dbReference type="EMBL" id="JAIQCV010000013">
    <property type="protein sequence ID" value="KAH1032874.1"/>
    <property type="molecule type" value="Genomic_DNA"/>
</dbReference>
<accession>A0A9D3UAE2</accession>
<proteinExistence type="predicted"/>
<keyword evidence="2" id="KW-1185">Reference proteome</keyword>